<reference evidence="2 3" key="2">
    <citation type="submission" date="2018-11" db="EMBL/GenBank/DDBJ databases">
        <authorList>
            <consortium name="Pathogen Informatics"/>
        </authorList>
    </citation>
    <scope>NUCLEOTIDE SEQUENCE [LARGE SCALE GENOMIC DNA]</scope>
</reference>
<keyword evidence="3" id="KW-1185">Reference proteome</keyword>
<sequence>MDDCNMTDDLWFELDDDDFECRLSPTSSSVYESTRLYQSMDSAATIRPRRPPIALPPPPPRSAPPLSDSNQQYAIDTVSTTASLLPSGSNPSPMCVNGIGKIAASCNNALTRQASTVDDSCFLTHQQQENGVTSDHAAVSIITYTISILAILNFITSNFPFFHH</sequence>
<proteinExistence type="predicted"/>
<name>A0A183HJ62_9BILA</name>
<feature type="region of interest" description="Disordered" evidence="1">
    <location>
        <begin position="41"/>
        <end position="71"/>
    </location>
</feature>
<evidence type="ECO:0000256" key="1">
    <source>
        <dbReference type="SAM" id="MobiDB-lite"/>
    </source>
</evidence>
<dbReference type="EMBL" id="UZAJ01007914">
    <property type="protein sequence ID" value="VDO51380.1"/>
    <property type="molecule type" value="Genomic_DNA"/>
</dbReference>
<dbReference type="AlphaFoldDB" id="A0A183HJ62"/>
<evidence type="ECO:0000313" key="4">
    <source>
        <dbReference type="WBParaSite" id="OFLC_0000752301-mRNA-1"/>
    </source>
</evidence>
<feature type="compositionally biased region" description="Pro residues" evidence="1">
    <location>
        <begin position="51"/>
        <end position="63"/>
    </location>
</feature>
<evidence type="ECO:0000313" key="2">
    <source>
        <dbReference type="EMBL" id="VDO51380.1"/>
    </source>
</evidence>
<organism evidence="4">
    <name type="scientific">Onchocerca flexuosa</name>
    <dbReference type="NCBI Taxonomy" id="387005"/>
    <lineage>
        <taxon>Eukaryota</taxon>
        <taxon>Metazoa</taxon>
        <taxon>Ecdysozoa</taxon>
        <taxon>Nematoda</taxon>
        <taxon>Chromadorea</taxon>
        <taxon>Rhabditida</taxon>
        <taxon>Spirurina</taxon>
        <taxon>Spiruromorpha</taxon>
        <taxon>Filarioidea</taxon>
        <taxon>Onchocercidae</taxon>
        <taxon>Onchocerca</taxon>
    </lineage>
</organism>
<accession>A0A183HJ62</accession>
<reference evidence="4" key="1">
    <citation type="submission" date="2016-06" db="UniProtKB">
        <authorList>
            <consortium name="WormBaseParasite"/>
        </authorList>
    </citation>
    <scope>IDENTIFICATION</scope>
</reference>
<protein>
    <submittedName>
        <fullName evidence="2 4">Uncharacterized protein</fullName>
    </submittedName>
</protein>
<evidence type="ECO:0000313" key="3">
    <source>
        <dbReference type="Proteomes" id="UP000267606"/>
    </source>
</evidence>
<dbReference type="WBParaSite" id="OFLC_0000752301-mRNA-1">
    <property type="protein sequence ID" value="OFLC_0000752301-mRNA-1"/>
    <property type="gene ID" value="OFLC_0000752301"/>
</dbReference>
<dbReference type="Proteomes" id="UP000267606">
    <property type="component" value="Unassembled WGS sequence"/>
</dbReference>
<gene>
    <name evidence="2" type="ORF">OFLC_LOCUS7525</name>
</gene>